<protein>
    <submittedName>
        <fullName evidence="1">Secreted protein Hcp</fullName>
    </submittedName>
</protein>
<evidence type="ECO:0000313" key="1">
    <source>
        <dbReference type="EMBL" id="VAX01439.1"/>
    </source>
</evidence>
<dbReference type="PANTHER" id="PTHR34319">
    <property type="entry name" value="MAJOR EXPORTED PROTEIN"/>
    <property type="match status" value="1"/>
</dbReference>
<dbReference type="InterPro" id="IPR052947">
    <property type="entry name" value="T6SS_Hcp1_domain"/>
</dbReference>
<name>A0A3B1A6Q3_9ZZZZ</name>
<proteinExistence type="predicted"/>
<dbReference type="NCBIfam" id="TIGR03344">
    <property type="entry name" value="VI_effect_Hcp1"/>
    <property type="match status" value="1"/>
</dbReference>
<accession>A0A3B1A6Q3</accession>
<dbReference type="Pfam" id="PF05638">
    <property type="entry name" value="T6SS_HCP"/>
    <property type="match status" value="1"/>
</dbReference>
<dbReference type="InterPro" id="IPR036624">
    <property type="entry name" value="Hcp1-lik_sf"/>
</dbReference>
<sequence>MPIPAYMSVEGVTQGMITEGALSEDSVGSLYQEGHEDQFIVQAFEHNIIIPRDQQSGQPSGLRVHQPLKITKVFDKSSPLLYQALVTGESLNCEISWYRTSSEGAAEHYFTQLLEGAVVVDIKSIMPNCQDPTQAHFTHLEEVSFSYSTITWTHEIAGTEGSDDWRIGPGGS</sequence>
<dbReference type="InterPro" id="IPR008514">
    <property type="entry name" value="T6SS_Hcp"/>
</dbReference>
<gene>
    <name evidence="1" type="ORF">MNBD_GAMMA19-856</name>
</gene>
<organism evidence="1">
    <name type="scientific">hydrothermal vent metagenome</name>
    <dbReference type="NCBI Taxonomy" id="652676"/>
    <lineage>
        <taxon>unclassified sequences</taxon>
        <taxon>metagenomes</taxon>
        <taxon>ecological metagenomes</taxon>
    </lineage>
</organism>
<dbReference type="AlphaFoldDB" id="A0A3B1A6Q3"/>
<dbReference type="Gene3D" id="2.30.110.20">
    <property type="entry name" value="Hcp1-like"/>
    <property type="match status" value="1"/>
</dbReference>
<reference evidence="1" key="1">
    <citation type="submission" date="2018-06" db="EMBL/GenBank/DDBJ databases">
        <authorList>
            <person name="Zhirakovskaya E."/>
        </authorList>
    </citation>
    <scope>NUCLEOTIDE SEQUENCE</scope>
</reference>
<dbReference type="EMBL" id="UOFV01000253">
    <property type="protein sequence ID" value="VAX01439.1"/>
    <property type="molecule type" value="Genomic_DNA"/>
</dbReference>
<dbReference type="SUPFAM" id="SSF141452">
    <property type="entry name" value="Hcp1-like"/>
    <property type="match status" value="1"/>
</dbReference>
<dbReference type="PANTHER" id="PTHR34319:SF6">
    <property type="entry name" value="MAJOR EXPORTED PROTEIN"/>
    <property type="match status" value="1"/>
</dbReference>